<dbReference type="AlphaFoldDB" id="A0A329QHL8"/>
<comment type="caution">
    <text evidence="1">The sequence shown here is derived from an EMBL/GenBank/DDBJ whole genome shotgun (WGS) entry which is preliminary data.</text>
</comment>
<dbReference type="OrthoDB" id="4300992at2"/>
<dbReference type="Pfam" id="PF13822">
    <property type="entry name" value="ACC_epsilon"/>
    <property type="match status" value="1"/>
</dbReference>
<organism evidence="1 2">
    <name type="scientific">Phytoactinopolyspora halophila</name>
    <dbReference type="NCBI Taxonomy" id="1981511"/>
    <lineage>
        <taxon>Bacteria</taxon>
        <taxon>Bacillati</taxon>
        <taxon>Actinomycetota</taxon>
        <taxon>Actinomycetes</taxon>
        <taxon>Jiangellales</taxon>
        <taxon>Jiangellaceae</taxon>
        <taxon>Phytoactinopolyspora</taxon>
    </lineage>
</organism>
<gene>
    <name evidence="1" type="ORF">DPM12_15495</name>
</gene>
<protein>
    <submittedName>
        <fullName evidence="1">Acyl-CoA carboxylase subunit epsilon</fullName>
    </submittedName>
</protein>
<accession>A0A329QHL8</accession>
<evidence type="ECO:0000313" key="2">
    <source>
        <dbReference type="Proteomes" id="UP000250462"/>
    </source>
</evidence>
<dbReference type="RefSeq" id="WP_112259256.1">
    <property type="nucleotide sequence ID" value="NZ_QMIG01000018.1"/>
</dbReference>
<dbReference type="EMBL" id="QMIG01000018">
    <property type="protein sequence ID" value="RAW11874.1"/>
    <property type="molecule type" value="Genomic_DNA"/>
</dbReference>
<proteinExistence type="predicted"/>
<reference evidence="1 2" key="1">
    <citation type="submission" date="2018-06" db="EMBL/GenBank/DDBJ databases">
        <title>Phytoactinopolyspora halophila sp. nov., a novel halophilic actinomycete isolated from a saline soil in China.</title>
        <authorList>
            <person name="Tang S.-K."/>
        </authorList>
    </citation>
    <scope>NUCLEOTIDE SEQUENCE [LARGE SCALE GENOMIC DNA]</scope>
    <source>
        <strain evidence="1 2">YIM 96934</strain>
    </source>
</reference>
<name>A0A329QHL8_9ACTN</name>
<dbReference type="Proteomes" id="UP000250462">
    <property type="component" value="Unassembled WGS sequence"/>
</dbReference>
<sequence>MSEETEPLVRVVRGNPTDDELAALTTVIVAKAAATAEARAPQPRPSTWAAYWRSVRPQLRPGPGAWRASGLPT</sequence>
<dbReference type="GO" id="GO:0004658">
    <property type="term" value="F:propionyl-CoA carboxylase activity"/>
    <property type="evidence" value="ECO:0007669"/>
    <property type="project" value="InterPro"/>
</dbReference>
<dbReference type="InterPro" id="IPR032716">
    <property type="entry name" value="ACC_epsilon"/>
</dbReference>
<evidence type="ECO:0000313" key="1">
    <source>
        <dbReference type="EMBL" id="RAW11874.1"/>
    </source>
</evidence>
<dbReference type="GO" id="GO:0003989">
    <property type="term" value="F:acetyl-CoA carboxylase activity"/>
    <property type="evidence" value="ECO:0007669"/>
    <property type="project" value="InterPro"/>
</dbReference>
<keyword evidence="2" id="KW-1185">Reference proteome</keyword>